<comment type="caution">
    <text evidence="1">The sequence shown here is derived from an EMBL/GenBank/DDBJ whole genome shotgun (WGS) entry which is preliminary data.</text>
</comment>
<organism evidence="1">
    <name type="scientific">marine sediment metagenome</name>
    <dbReference type="NCBI Taxonomy" id="412755"/>
    <lineage>
        <taxon>unclassified sequences</taxon>
        <taxon>metagenomes</taxon>
        <taxon>ecological metagenomes</taxon>
    </lineage>
</organism>
<reference evidence="1" key="1">
    <citation type="journal article" date="2015" name="Nature">
        <title>Complex archaea that bridge the gap between prokaryotes and eukaryotes.</title>
        <authorList>
            <person name="Spang A."/>
            <person name="Saw J.H."/>
            <person name="Jorgensen S.L."/>
            <person name="Zaremba-Niedzwiedzka K."/>
            <person name="Martijn J."/>
            <person name="Lind A.E."/>
            <person name="van Eijk R."/>
            <person name="Schleper C."/>
            <person name="Guy L."/>
            <person name="Ettema T.J."/>
        </authorList>
    </citation>
    <scope>NUCLEOTIDE SEQUENCE</scope>
</reference>
<accession>A0A0F8ZWH2</accession>
<name>A0A0F8ZWH2_9ZZZZ</name>
<evidence type="ECO:0000313" key="1">
    <source>
        <dbReference type="EMBL" id="KKK98223.1"/>
    </source>
</evidence>
<gene>
    <name evidence="1" type="ORF">LCGC14_2644900</name>
</gene>
<dbReference type="AlphaFoldDB" id="A0A0F8ZWH2"/>
<sequence length="57" mass="6614">MSEKRKRVLTIEPDKIPEGTCMIKDSLIDKKQKYSICKEDGKIKIFPVINTESEEND</sequence>
<protein>
    <submittedName>
        <fullName evidence="1">Uncharacterized protein</fullName>
    </submittedName>
</protein>
<dbReference type="EMBL" id="LAZR01045711">
    <property type="protein sequence ID" value="KKK98223.1"/>
    <property type="molecule type" value="Genomic_DNA"/>
</dbReference>
<proteinExistence type="predicted"/>